<dbReference type="InterPro" id="IPR050194">
    <property type="entry name" value="Glycosyltransferase_grp1"/>
</dbReference>
<comment type="caution">
    <text evidence="2">The sequence shown here is derived from an EMBL/GenBank/DDBJ whole genome shotgun (WGS) entry which is preliminary data.</text>
</comment>
<dbReference type="Proteomes" id="UP000308271">
    <property type="component" value="Unassembled WGS sequence"/>
</dbReference>
<organism evidence="2 3">
    <name type="scientific">Chlorobaculum thiosulfatiphilum</name>
    <name type="common">Chlorobium limicola f.sp. thiosulfatophilum</name>
    <dbReference type="NCBI Taxonomy" id="115852"/>
    <lineage>
        <taxon>Bacteria</taxon>
        <taxon>Pseudomonadati</taxon>
        <taxon>Chlorobiota</taxon>
        <taxon>Chlorobiia</taxon>
        <taxon>Chlorobiales</taxon>
        <taxon>Chlorobiaceae</taxon>
        <taxon>Chlorobaculum</taxon>
    </lineage>
</organism>
<dbReference type="InterPro" id="IPR028098">
    <property type="entry name" value="Glyco_trans_4-like_N"/>
</dbReference>
<gene>
    <name evidence="2" type="ORF">FGF66_08725</name>
</gene>
<dbReference type="EMBL" id="VDCH01000018">
    <property type="protein sequence ID" value="TNJ38526.1"/>
    <property type="molecule type" value="Genomic_DNA"/>
</dbReference>
<dbReference type="RefSeq" id="WP_139457264.1">
    <property type="nucleotide sequence ID" value="NZ_VDCH01000018.1"/>
</dbReference>
<name>A0A5C4S502_CHLTI</name>
<dbReference type="Pfam" id="PF13692">
    <property type="entry name" value="Glyco_trans_1_4"/>
    <property type="match status" value="1"/>
</dbReference>
<dbReference type="OrthoDB" id="1096251at2"/>
<sequence>MKVALYAGTYVKDKDGAVRSIYQLVSSMIKNGHEVVVWTPDFTPGSNASVPVNLTPSVPIPLYPDYKLGFYNAVTERQLDEFAPDIVHISTPDIVGRKFLRYARKKGVPVGSAYHTDFPSYLSYYHLGFAEPAVWRFLRKFYNACDVTLAPNESVRERLTGKGIERVELWSRGIDRELFDPSRRSVKLRQAWNAEGRTVIIYAGRFVPYKDVEVVMSLYERFADEGLSERVRFVMIGSGPEEAEMRRRMPDAVFTGYLTGAALPEAYASGDLFLFPSTTEAFCNVALEALATGLPAVVSDVGGCRELVERSGGGLVAKAGDIGDFYKCCARLMQDGELFRAMRERGLVFAEDKSWVAVNGQLIARYQAMIAAKASR</sequence>
<evidence type="ECO:0000259" key="1">
    <source>
        <dbReference type="Pfam" id="PF13439"/>
    </source>
</evidence>
<accession>A0A5C4S502</accession>
<keyword evidence="2" id="KW-0808">Transferase</keyword>
<evidence type="ECO:0000313" key="2">
    <source>
        <dbReference type="EMBL" id="TNJ38526.1"/>
    </source>
</evidence>
<feature type="domain" description="Glycosyltransferase subfamily 4-like N-terminal" evidence="1">
    <location>
        <begin position="15"/>
        <end position="177"/>
    </location>
</feature>
<dbReference type="PANTHER" id="PTHR45947:SF3">
    <property type="entry name" value="SULFOQUINOVOSYL TRANSFERASE SQD2"/>
    <property type="match status" value="1"/>
</dbReference>
<dbReference type="GO" id="GO:0016757">
    <property type="term" value="F:glycosyltransferase activity"/>
    <property type="evidence" value="ECO:0007669"/>
    <property type="project" value="TreeGrafter"/>
</dbReference>
<dbReference type="Gene3D" id="3.40.50.2000">
    <property type="entry name" value="Glycogen Phosphorylase B"/>
    <property type="match status" value="2"/>
</dbReference>
<dbReference type="SUPFAM" id="SSF53756">
    <property type="entry name" value="UDP-Glycosyltransferase/glycogen phosphorylase"/>
    <property type="match status" value="1"/>
</dbReference>
<dbReference type="CDD" id="cd03814">
    <property type="entry name" value="GT4-like"/>
    <property type="match status" value="1"/>
</dbReference>
<dbReference type="AlphaFoldDB" id="A0A5C4S502"/>
<reference evidence="2 3" key="1">
    <citation type="submission" date="2019-05" db="EMBL/GenBank/DDBJ databases">
        <title>Draft Whole-Genome sequence of the green sulfur bacterium Chlorobaculum thiosulfatiphilum DSM 249.</title>
        <authorList>
            <person name="Meyer T.E."/>
            <person name="Kyndt J.A."/>
        </authorList>
    </citation>
    <scope>NUCLEOTIDE SEQUENCE [LARGE SCALE GENOMIC DNA]</scope>
    <source>
        <strain evidence="2 3">DSM 249</strain>
    </source>
</reference>
<proteinExistence type="predicted"/>
<dbReference type="PANTHER" id="PTHR45947">
    <property type="entry name" value="SULFOQUINOVOSYL TRANSFERASE SQD2"/>
    <property type="match status" value="1"/>
</dbReference>
<keyword evidence="3" id="KW-1185">Reference proteome</keyword>
<protein>
    <submittedName>
        <fullName evidence="2">Glycosyltransferase family 1 protein</fullName>
    </submittedName>
</protein>
<dbReference type="Pfam" id="PF13439">
    <property type="entry name" value="Glyco_transf_4"/>
    <property type="match status" value="1"/>
</dbReference>
<evidence type="ECO:0000313" key="3">
    <source>
        <dbReference type="Proteomes" id="UP000308271"/>
    </source>
</evidence>